<dbReference type="Proteomes" id="UP000054010">
    <property type="component" value="Unassembled WGS sequence"/>
</dbReference>
<reference evidence="2 3" key="1">
    <citation type="journal article" date="2011" name="J. Bacteriol.">
        <title>Draft genome sequence of the anoxygenic filamentous phototrophic bacterium Oscillochloris trichoides subsp. DG-6.</title>
        <authorList>
            <person name="Kuznetsov B.B."/>
            <person name="Ivanovsky R.N."/>
            <person name="Keppen O.I."/>
            <person name="Sukhacheva M.V."/>
            <person name="Bumazhkin B.K."/>
            <person name="Patutina E.O."/>
            <person name="Beletsky A.V."/>
            <person name="Mardanov A.V."/>
            <person name="Baslerov R.V."/>
            <person name="Panteleeva A.N."/>
            <person name="Kolganova T.V."/>
            <person name="Ravin N.V."/>
            <person name="Skryabin K.G."/>
        </authorList>
    </citation>
    <scope>NUCLEOTIDE SEQUENCE [LARGE SCALE GENOMIC DNA]</scope>
    <source>
        <strain evidence="2 3">DG-6</strain>
    </source>
</reference>
<evidence type="ECO:0008006" key="4">
    <source>
        <dbReference type="Google" id="ProtNLM"/>
    </source>
</evidence>
<evidence type="ECO:0000313" key="2">
    <source>
        <dbReference type="EMBL" id="EFO81881.1"/>
    </source>
</evidence>
<gene>
    <name evidence="2" type="ORF">OSCT_0278</name>
</gene>
<dbReference type="STRING" id="765420.OSCT_0278"/>
<keyword evidence="3" id="KW-1185">Reference proteome</keyword>
<dbReference type="AlphaFoldDB" id="E1IAC7"/>
<proteinExistence type="predicted"/>
<feature type="compositionally biased region" description="Basic and acidic residues" evidence="1">
    <location>
        <begin position="80"/>
        <end position="103"/>
    </location>
</feature>
<accession>E1IAC7</accession>
<dbReference type="EMBL" id="ADVR01000004">
    <property type="protein sequence ID" value="EFO81881.1"/>
    <property type="molecule type" value="Genomic_DNA"/>
</dbReference>
<evidence type="ECO:0000256" key="1">
    <source>
        <dbReference type="SAM" id="MobiDB-lite"/>
    </source>
</evidence>
<organism evidence="2 3">
    <name type="scientific">Oscillochloris trichoides DG-6</name>
    <dbReference type="NCBI Taxonomy" id="765420"/>
    <lineage>
        <taxon>Bacteria</taxon>
        <taxon>Bacillati</taxon>
        <taxon>Chloroflexota</taxon>
        <taxon>Chloroflexia</taxon>
        <taxon>Chloroflexales</taxon>
        <taxon>Chloroflexineae</taxon>
        <taxon>Oscillochloridaceae</taxon>
        <taxon>Oscillochloris</taxon>
    </lineage>
</organism>
<comment type="caution">
    <text evidence="2">The sequence shown here is derived from an EMBL/GenBank/DDBJ whole genome shotgun (WGS) entry which is preliminary data.</text>
</comment>
<name>E1IAC7_9CHLR</name>
<sequence>MRWDAGAAEAAMAALEQAAQQVERLATQRVDAARVMLREWRGPFRQQFDARLRQADAEDAALVADLRRARAELARLTQLAREEQSRRDRARARWEAEQRERQRQQQAAS</sequence>
<feature type="region of interest" description="Disordered" evidence="1">
    <location>
        <begin position="80"/>
        <end position="109"/>
    </location>
</feature>
<dbReference type="HOGENOM" id="CLU_2181226_0_0_0"/>
<protein>
    <recommendedName>
        <fullName evidence="4">Flagellar FliJ protein</fullName>
    </recommendedName>
</protein>
<evidence type="ECO:0000313" key="3">
    <source>
        <dbReference type="Proteomes" id="UP000054010"/>
    </source>
</evidence>